<comment type="caution">
    <text evidence="2">The sequence shown here is derived from an EMBL/GenBank/DDBJ whole genome shotgun (WGS) entry which is preliminary data.</text>
</comment>
<evidence type="ECO:0000313" key="2">
    <source>
        <dbReference type="EMBL" id="TPH13932.1"/>
    </source>
</evidence>
<protein>
    <submittedName>
        <fullName evidence="2">Uncharacterized protein</fullName>
    </submittedName>
</protein>
<feature type="transmembrane region" description="Helical" evidence="1">
    <location>
        <begin position="7"/>
        <end position="30"/>
    </location>
</feature>
<reference evidence="2 3" key="1">
    <citation type="submission" date="2019-01" db="EMBL/GenBank/DDBJ databases">
        <title>Litorilituus lipolytica sp. nov., isolated from intertidal sand of the Yellow Sea in China.</title>
        <authorList>
            <person name="Liu A."/>
        </authorList>
    </citation>
    <scope>NUCLEOTIDE SEQUENCE [LARGE SCALE GENOMIC DNA]</scope>
    <source>
        <strain evidence="2 3">RZ04</strain>
    </source>
</reference>
<evidence type="ECO:0000313" key="3">
    <source>
        <dbReference type="Proteomes" id="UP000315303"/>
    </source>
</evidence>
<dbReference type="EMBL" id="SAWY01000027">
    <property type="protein sequence ID" value="TPH13932.1"/>
    <property type="molecule type" value="Genomic_DNA"/>
</dbReference>
<dbReference type="AlphaFoldDB" id="A0A502KQT8"/>
<feature type="transmembrane region" description="Helical" evidence="1">
    <location>
        <begin position="69"/>
        <end position="94"/>
    </location>
</feature>
<accession>A0A502KQT8</accession>
<sequence length="97" mass="10713">MPLLITIILFLFIHAFNLLTIAGVCVGFIISGAFVYFTGGWFVKCLTVALCSLFYISNNYSWEAMAIPMALSTLLIIVKRYYLALGFGLLAGYIGSR</sequence>
<keyword evidence="1" id="KW-0812">Transmembrane</keyword>
<evidence type="ECO:0000256" key="1">
    <source>
        <dbReference type="SAM" id="Phobius"/>
    </source>
</evidence>
<keyword evidence="1" id="KW-0472">Membrane</keyword>
<keyword evidence="1" id="KW-1133">Transmembrane helix</keyword>
<dbReference type="RefSeq" id="WP_140604092.1">
    <property type="nucleotide sequence ID" value="NZ_SAWY01000027.1"/>
</dbReference>
<organism evidence="2 3">
    <name type="scientific">Litorilituus lipolyticus</name>
    <dbReference type="NCBI Taxonomy" id="2491017"/>
    <lineage>
        <taxon>Bacteria</taxon>
        <taxon>Pseudomonadati</taxon>
        <taxon>Pseudomonadota</taxon>
        <taxon>Gammaproteobacteria</taxon>
        <taxon>Alteromonadales</taxon>
        <taxon>Colwelliaceae</taxon>
        <taxon>Litorilituus</taxon>
    </lineage>
</organism>
<gene>
    <name evidence="2" type="ORF">EPA86_12510</name>
</gene>
<proteinExistence type="predicted"/>
<feature type="transmembrane region" description="Helical" evidence="1">
    <location>
        <begin position="36"/>
        <end position="57"/>
    </location>
</feature>
<dbReference type="Proteomes" id="UP000315303">
    <property type="component" value="Unassembled WGS sequence"/>
</dbReference>
<name>A0A502KQT8_9GAMM</name>
<keyword evidence="3" id="KW-1185">Reference proteome</keyword>